<dbReference type="RefSeq" id="WP_136931946.1">
    <property type="nucleotide sequence ID" value="NZ_SSMQ01000031.1"/>
</dbReference>
<feature type="region of interest" description="Disordered" evidence="1">
    <location>
        <begin position="1"/>
        <end position="20"/>
    </location>
</feature>
<name>A0A4U1J7J2_9BACT</name>
<evidence type="ECO:0000256" key="1">
    <source>
        <dbReference type="SAM" id="MobiDB-lite"/>
    </source>
</evidence>
<dbReference type="Proteomes" id="UP000309215">
    <property type="component" value="Unassembled WGS sequence"/>
</dbReference>
<accession>A0A4U1J7J2</accession>
<gene>
    <name evidence="2" type="ORF">E8A74_26895</name>
</gene>
<sequence>MLAQQDRPTPVPTGDDEDEDAATLVWQESPIVDGGAGMAAMASTPTGAVVHDRQTLAEPRVDVRDTVVGPTALPLLLRWKAGWASFWSAVADAFFGGSRVSERLPPVPPLRSREVTGVSFGNVADHEHGEFLLVEVVLAAPLYQRAAIEVAREALAARREGEVAYTNFVIHLAISRLRPDKDGRVSVVRLREKVPHLPYERVILPALVRLEEQGVVTLVQVRTGDPMAEILREGVTHVELRVPV</sequence>
<protein>
    <submittedName>
        <fullName evidence="2">Uncharacterized protein</fullName>
    </submittedName>
</protein>
<dbReference type="OrthoDB" id="5529979at2"/>
<reference evidence="2 3" key="1">
    <citation type="submission" date="2019-04" db="EMBL/GenBank/DDBJ databases">
        <authorList>
            <person name="Li Y."/>
            <person name="Wang J."/>
        </authorList>
    </citation>
    <scope>NUCLEOTIDE SEQUENCE [LARGE SCALE GENOMIC DNA]</scope>
    <source>
        <strain evidence="2 3">DSM 14668</strain>
    </source>
</reference>
<evidence type="ECO:0000313" key="3">
    <source>
        <dbReference type="Proteomes" id="UP000309215"/>
    </source>
</evidence>
<dbReference type="AlphaFoldDB" id="A0A4U1J7J2"/>
<organism evidence="2 3">
    <name type="scientific">Polyangium fumosum</name>
    <dbReference type="NCBI Taxonomy" id="889272"/>
    <lineage>
        <taxon>Bacteria</taxon>
        <taxon>Pseudomonadati</taxon>
        <taxon>Myxococcota</taxon>
        <taxon>Polyangia</taxon>
        <taxon>Polyangiales</taxon>
        <taxon>Polyangiaceae</taxon>
        <taxon>Polyangium</taxon>
    </lineage>
</organism>
<dbReference type="EMBL" id="SSMQ01000031">
    <property type="protein sequence ID" value="TKD03150.1"/>
    <property type="molecule type" value="Genomic_DNA"/>
</dbReference>
<evidence type="ECO:0000313" key="2">
    <source>
        <dbReference type="EMBL" id="TKD03150.1"/>
    </source>
</evidence>
<proteinExistence type="predicted"/>
<comment type="caution">
    <text evidence="2">The sequence shown here is derived from an EMBL/GenBank/DDBJ whole genome shotgun (WGS) entry which is preliminary data.</text>
</comment>
<keyword evidence="3" id="KW-1185">Reference proteome</keyword>